<comment type="function">
    <text evidence="7">Catalyzes the formation of phosphoribosylamine from phosphoribosylpyrophosphate (PRPP) and glutamine.</text>
</comment>
<evidence type="ECO:0000256" key="6">
    <source>
        <dbReference type="ARBA" id="ARBA00022962"/>
    </source>
</evidence>
<dbReference type="HAMAP" id="MF_01931">
    <property type="entry name" value="PurF"/>
    <property type="match status" value="1"/>
</dbReference>
<keyword evidence="7 10" id="KW-0479">Metal-binding</keyword>
<dbReference type="InterPro" id="IPR029055">
    <property type="entry name" value="Ntn_hydrolases_N"/>
</dbReference>
<evidence type="ECO:0000256" key="9">
    <source>
        <dbReference type="PIRSR" id="PIRSR000485-1"/>
    </source>
</evidence>
<dbReference type="Gene3D" id="3.40.50.2020">
    <property type="match status" value="1"/>
</dbReference>
<evidence type="ECO:0000256" key="4">
    <source>
        <dbReference type="ARBA" id="ARBA00022679"/>
    </source>
</evidence>
<dbReference type="Pfam" id="PF13522">
    <property type="entry name" value="GATase_6"/>
    <property type="match status" value="1"/>
</dbReference>
<comment type="caution">
    <text evidence="7">Lacks conserved residue(s) required for the propagation of feature annotation.</text>
</comment>
<dbReference type="GO" id="GO:0006189">
    <property type="term" value="P:'de novo' IMP biosynthetic process"/>
    <property type="evidence" value="ECO:0007669"/>
    <property type="project" value="UniProtKB-UniRule"/>
</dbReference>
<comment type="pathway">
    <text evidence="1 7 8">Purine metabolism; IMP biosynthesis via de novo pathway; N(1)-(5-phospho-D-ribosyl)glycinamide from 5-phospho-alpha-D-ribose 1-diphosphate: step 1/2.</text>
</comment>
<feature type="binding site" evidence="7 10">
    <location>
        <position position="549"/>
    </location>
    <ligand>
        <name>[4Fe-4S] cluster</name>
        <dbReference type="ChEBI" id="CHEBI:49883"/>
    </ligand>
</feature>
<keyword evidence="3 7" id="KW-0328">Glycosyltransferase</keyword>
<evidence type="ECO:0000256" key="7">
    <source>
        <dbReference type="HAMAP-Rule" id="MF_01931"/>
    </source>
</evidence>
<sequence length="590" mass="65774">MLARVRFAVCFYADLRILEDFKLSRGIDLRGTPLYKPGTNASQDSARHPGNSVDMSEIHHECGVAAIYHLSGRGRSPMCTEDGPRQISRLLPRMLLDIQNRGQLAAGMTTYDPDQPRLLRTRKDVGTVTEVFRLNHRAKAESLMKSLAGRAAIGHVRYATCGQDDRSYAQPFERKHIHKRKWFSFCFNGQLSNYGLLKERLLADGDHHLTLDTDTEIILHEFARQMSQSPTRINWIDVLKQTTAGFDGAYSLAVLTAEGEMIVARDPLGIKPMCYVHDGPLFAAASESVALLNLGFSNEQIKSLPPGHAIIIDPETGFRMERFAETEDPKHCFFEWIYFANVASTLDEQSVYLSRTRLGEELARAERELDRVALDCPDTIIVPVPDTSKAAADSMAYQLSIPCREGLIRNRYAGRTFIEGGTARKAKAATKYTPLREVMEGKRIILVEDSIVRSTTMNVLLDRIRDVGGAKEIHVRVACPPIIAPCFYGIDMSTIDQLIAPKYFPNGKLTDEAQQRLADDLGADSLRYLPVEAIARAIGKPSDHLCQACVTGKYPTVCGQHLYQIALDNRGCKLNNKRTYEQLAAALSQG</sequence>
<evidence type="ECO:0000256" key="2">
    <source>
        <dbReference type="ARBA" id="ARBA00010138"/>
    </source>
</evidence>
<evidence type="ECO:0000256" key="5">
    <source>
        <dbReference type="ARBA" id="ARBA00022755"/>
    </source>
</evidence>
<dbReference type="Gene3D" id="3.60.20.10">
    <property type="entry name" value="Glutamine Phosphoribosylpyrophosphate, subunit 1, domain 1"/>
    <property type="match status" value="1"/>
</dbReference>
<dbReference type="EMBL" id="SJPX01000001">
    <property type="protein sequence ID" value="TWU58184.1"/>
    <property type="molecule type" value="Genomic_DNA"/>
</dbReference>
<dbReference type="PIRSF" id="PIRSF000485">
    <property type="entry name" value="Amd_phspho_trans"/>
    <property type="match status" value="1"/>
</dbReference>
<dbReference type="PROSITE" id="PS51278">
    <property type="entry name" value="GATASE_TYPE_2"/>
    <property type="match status" value="1"/>
</dbReference>
<dbReference type="SUPFAM" id="SSF53271">
    <property type="entry name" value="PRTase-like"/>
    <property type="match status" value="1"/>
</dbReference>
<evidence type="ECO:0000256" key="1">
    <source>
        <dbReference type="ARBA" id="ARBA00005209"/>
    </source>
</evidence>
<keyword evidence="6 7" id="KW-0315">Glutamine amidotransferase</keyword>
<dbReference type="AlphaFoldDB" id="A0A5C6FD41"/>
<feature type="binding site" evidence="7 10">
    <location>
        <position position="546"/>
    </location>
    <ligand>
        <name>[4Fe-4S] cluster</name>
        <dbReference type="ChEBI" id="CHEBI:49883"/>
    </ligand>
</feature>
<reference evidence="12 13" key="1">
    <citation type="submission" date="2019-02" db="EMBL/GenBank/DDBJ databases">
        <title>Deep-cultivation of Planctomycetes and their phenomic and genomic characterization uncovers novel biology.</title>
        <authorList>
            <person name="Wiegand S."/>
            <person name="Jogler M."/>
            <person name="Boedeker C."/>
            <person name="Pinto D."/>
            <person name="Vollmers J."/>
            <person name="Rivas-Marin E."/>
            <person name="Kohn T."/>
            <person name="Peeters S.H."/>
            <person name="Heuer A."/>
            <person name="Rast P."/>
            <person name="Oberbeckmann S."/>
            <person name="Bunk B."/>
            <person name="Jeske O."/>
            <person name="Meyerdierks A."/>
            <person name="Storesund J.E."/>
            <person name="Kallscheuer N."/>
            <person name="Luecker S."/>
            <person name="Lage O.M."/>
            <person name="Pohl T."/>
            <person name="Merkel B.J."/>
            <person name="Hornburger P."/>
            <person name="Mueller R.-W."/>
            <person name="Bruemmer F."/>
            <person name="Labrenz M."/>
            <person name="Spormann A.M."/>
            <person name="Op Den Camp H."/>
            <person name="Overmann J."/>
            <person name="Amann R."/>
            <person name="Jetten M.S.M."/>
            <person name="Mascher T."/>
            <person name="Medema M.H."/>
            <person name="Devos D.P."/>
            <person name="Kaster A.-K."/>
            <person name="Ovreas L."/>
            <person name="Rohde M."/>
            <person name="Galperin M.Y."/>
            <person name="Jogler C."/>
        </authorList>
    </citation>
    <scope>NUCLEOTIDE SEQUENCE [LARGE SCALE GENOMIC DNA]</scope>
    <source>
        <strain evidence="12 13">Poly59</strain>
    </source>
</reference>
<accession>A0A5C6FD41</accession>
<dbReference type="GO" id="GO:0004044">
    <property type="term" value="F:amidophosphoribosyltransferase activity"/>
    <property type="evidence" value="ECO:0007669"/>
    <property type="project" value="UniProtKB-UniRule"/>
</dbReference>
<evidence type="ECO:0000256" key="3">
    <source>
        <dbReference type="ARBA" id="ARBA00022676"/>
    </source>
</evidence>
<dbReference type="CDD" id="cd06223">
    <property type="entry name" value="PRTases_typeI"/>
    <property type="match status" value="1"/>
</dbReference>
<dbReference type="EC" id="2.4.2.14" evidence="7"/>
<dbReference type="PANTHER" id="PTHR11907">
    <property type="entry name" value="AMIDOPHOSPHORIBOSYLTRANSFERASE"/>
    <property type="match status" value="1"/>
</dbReference>
<dbReference type="Proteomes" id="UP000317977">
    <property type="component" value="Unassembled WGS sequence"/>
</dbReference>
<evidence type="ECO:0000256" key="8">
    <source>
        <dbReference type="PIRNR" id="PIRNR000485"/>
    </source>
</evidence>
<dbReference type="InterPro" id="IPR029057">
    <property type="entry name" value="PRTase-like"/>
</dbReference>
<dbReference type="GO" id="GO:0009113">
    <property type="term" value="P:purine nucleobase biosynthetic process"/>
    <property type="evidence" value="ECO:0007669"/>
    <property type="project" value="InterPro"/>
</dbReference>
<keyword evidence="7" id="KW-0004">4Fe-4S</keyword>
<feature type="domain" description="Glutamine amidotransferase type-2" evidence="11">
    <location>
        <begin position="62"/>
        <end position="315"/>
    </location>
</feature>
<keyword evidence="13" id="KW-1185">Reference proteome</keyword>
<feature type="active site" description="Nucleophile" evidence="7 9">
    <location>
        <position position="62"/>
    </location>
</feature>
<keyword evidence="7 10" id="KW-0411">Iron-sulfur</keyword>
<dbReference type="GO" id="GO:0051539">
    <property type="term" value="F:4 iron, 4 sulfur cluster binding"/>
    <property type="evidence" value="ECO:0007669"/>
    <property type="project" value="UniProtKB-KW"/>
</dbReference>
<comment type="cofactor">
    <cofactor evidence="7 10">
        <name>[4Fe-4S] cluster</name>
        <dbReference type="ChEBI" id="CHEBI:49883"/>
    </cofactor>
    <text evidence="7 10">Binds 1 [4Fe-4S] cluster per subunit.</text>
</comment>
<gene>
    <name evidence="7 12" type="primary">purF</name>
    <name evidence="12" type="ORF">Poly59_10930</name>
</gene>
<dbReference type="UniPathway" id="UPA00074">
    <property type="reaction ID" value="UER00124"/>
</dbReference>
<dbReference type="InterPro" id="IPR017932">
    <property type="entry name" value="GATase_2_dom"/>
</dbReference>
<organism evidence="12 13">
    <name type="scientific">Rubripirellula reticaptiva</name>
    <dbReference type="NCBI Taxonomy" id="2528013"/>
    <lineage>
        <taxon>Bacteria</taxon>
        <taxon>Pseudomonadati</taxon>
        <taxon>Planctomycetota</taxon>
        <taxon>Planctomycetia</taxon>
        <taxon>Pirellulales</taxon>
        <taxon>Pirellulaceae</taxon>
        <taxon>Rubripirellula</taxon>
    </lineage>
</organism>
<feature type="binding site" evidence="7 10">
    <location>
        <position position="486"/>
    </location>
    <ligand>
        <name>[4Fe-4S] cluster</name>
        <dbReference type="ChEBI" id="CHEBI:49883"/>
    </ligand>
</feature>
<evidence type="ECO:0000256" key="10">
    <source>
        <dbReference type="PIRSR" id="PIRSR000485-3"/>
    </source>
</evidence>
<comment type="similarity">
    <text evidence="2 7 8">In the C-terminal section; belongs to the purine/pyrimidine phosphoribosyltransferase family.</text>
</comment>
<keyword evidence="5 7" id="KW-0658">Purine biosynthesis</keyword>
<dbReference type="GO" id="GO:0046872">
    <property type="term" value="F:metal ion binding"/>
    <property type="evidence" value="ECO:0007669"/>
    <property type="project" value="UniProtKB-KW"/>
</dbReference>
<evidence type="ECO:0000259" key="11">
    <source>
        <dbReference type="PROSITE" id="PS51278"/>
    </source>
</evidence>
<comment type="catalytic activity">
    <reaction evidence="7 8">
        <text>5-phospho-beta-D-ribosylamine + L-glutamate + diphosphate = 5-phospho-alpha-D-ribose 1-diphosphate + L-glutamine + H2O</text>
        <dbReference type="Rhea" id="RHEA:14905"/>
        <dbReference type="ChEBI" id="CHEBI:15377"/>
        <dbReference type="ChEBI" id="CHEBI:29985"/>
        <dbReference type="ChEBI" id="CHEBI:33019"/>
        <dbReference type="ChEBI" id="CHEBI:58017"/>
        <dbReference type="ChEBI" id="CHEBI:58359"/>
        <dbReference type="ChEBI" id="CHEBI:58681"/>
        <dbReference type="EC" id="2.4.2.14"/>
    </reaction>
</comment>
<evidence type="ECO:0000313" key="13">
    <source>
        <dbReference type="Proteomes" id="UP000317977"/>
    </source>
</evidence>
<keyword evidence="4 7" id="KW-0808">Transferase</keyword>
<name>A0A5C6FD41_9BACT</name>
<dbReference type="SUPFAM" id="SSF56235">
    <property type="entry name" value="N-terminal nucleophile aminohydrolases (Ntn hydrolases)"/>
    <property type="match status" value="1"/>
</dbReference>
<feature type="binding site" evidence="7 10">
    <location>
        <position position="332"/>
    </location>
    <ligand>
        <name>[4Fe-4S] cluster</name>
        <dbReference type="ChEBI" id="CHEBI:49883"/>
    </ligand>
</feature>
<protein>
    <recommendedName>
        <fullName evidence="7">Amidophosphoribosyltransferase</fullName>
        <shortName evidence="7">ATase</shortName>
        <ecNumber evidence="7">2.4.2.14</ecNumber>
    </recommendedName>
    <alternativeName>
        <fullName evidence="7">Glutamine phosphoribosylpyrophosphate amidotransferase</fullName>
        <shortName evidence="7">GPATase</shortName>
    </alternativeName>
</protein>
<keyword evidence="7 10" id="KW-0408">Iron</keyword>
<dbReference type="InterPro" id="IPR000836">
    <property type="entry name" value="PRTase_dom"/>
</dbReference>
<comment type="caution">
    <text evidence="12">The sequence shown here is derived from an EMBL/GenBank/DDBJ whole genome shotgun (WGS) entry which is preliminary data.</text>
</comment>
<evidence type="ECO:0000313" key="12">
    <source>
        <dbReference type="EMBL" id="TWU58184.1"/>
    </source>
</evidence>
<dbReference type="InterPro" id="IPR005854">
    <property type="entry name" value="PurF"/>
</dbReference>
<proteinExistence type="inferred from homology"/>